<proteinExistence type="predicted"/>
<dbReference type="AlphaFoldDB" id="A0A0C1MP10"/>
<name>A0A0C1MP10_9GAMM</name>
<keyword evidence="1" id="KW-0732">Signal</keyword>
<dbReference type="InterPro" id="IPR040536">
    <property type="entry name" value="ASPCH"/>
</dbReference>
<evidence type="ECO:0000313" key="4">
    <source>
        <dbReference type="Proteomes" id="UP000031327"/>
    </source>
</evidence>
<feature type="signal peptide" evidence="1">
    <location>
        <begin position="1"/>
        <end position="22"/>
    </location>
</feature>
<evidence type="ECO:0000259" key="2">
    <source>
        <dbReference type="Pfam" id="PF18492"/>
    </source>
</evidence>
<accession>A0A0C1MP10</accession>
<protein>
    <recommendedName>
        <fullName evidence="2">ASP external chaperone domain-containing protein</fullName>
    </recommendedName>
</protein>
<sequence>MKSKLIPLLAVVGSLYAVQASAQTVYEATPVTSDSGVTVNVNGKDYVLVAAKSDKELVTGAALVDIKTDETIVLTGELVVELESLIDAQEFAQANQLNLIYVRGNRAIFQADANVALHTFKAQVARLNGVVNTQIGFNLEGLEAE</sequence>
<feature type="domain" description="ASP external chaperone" evidence="2">
    <location>
        <begin position="38"/>
        <end position="135"/>
    </location>
</feature>
<dbReference type="Proteomes" id="UP000031327">
    <property type="component" value="Unassembled WGS sequence"/>
</dbReference>
<reference evidence="3 4" key="1">
    <citation type="submission" date="2014-12" db="EMBL/GenBank/DDBJ databases">
        <title>Draft Genome Sequence of Pseudoalteromonas luteoviolacea HI1.</title>
        <authorList>
            <person name="Asahina A.Y."/>
            <person name="Hadfield M.G."/>
        </authorList>
    </citation>
    <scope>NUCLEOTIDE SEQUENCE [LARGE SCALE GENOMIC DNA]</scope>
    <source>
        <strain evidence="3 4">HI1</strain>
    </source>
</reference>
<evidence type="ECO:0000256" key="1">
    <source>
        <dbReference type="SAM" id="SignalP"/>
    </source>
</evidence>
<evidence type="ECO:0000313" key="3">
    <source>
        <dbReference type="EMBL" id="KID56288.1"/>
    </source>
</evidence>
<feature type="chain" id="PRO_5002135865" description="ASP external chaperone domain-containing protein" evidence="1">
    <location>
        <begin position="23"/>
        <end position="145"/>
    </location>
</feature>
<dbReference type="Pfam" id="PF18492">
    <property type="entry name" value="ORF_2_N"/>
    <property type="match status" value="1"/>
</dbReference>
<comment type="caution">
    <text evidence="3">The sequence shown here is derived from an EMBL/GenBank/DDBJ whole genome shotgun (WGS) entry which is preliminary data.</text>
</comment>
<dbReference type="OrthoDB" id="6307498at2"/>
<gene>
    <name evidence="3" type="ORF">JF50_18730</name>
</gene>
<organism evidence="3 4">
    <name type="scientific">Pseudoalteromonas luteoviolacea</name>
    <dbReference type="NCBI Taxonomy" id="43657"/>
    <lineage>
        <taxon>Bacteria</taxon>
        <taxon>Pseudomonadati</taxon>
        <taxon>Pseudomonadota</taxon>
        <taxon>Gammaproteobacteria</taxon>
        <taxon>Alteromonadales</taxon>
        <taxon>Pseudoalteromonadaceae</taxon>
        <taxon>Pseudoalteromonas</taxon>
    </lineage>
</organism>
<dbReference type="EMBL" id="JWIC01000007">
    <property type="protein sequence ID" value="KID56288.1"/>
    <property type="molecule type" value="Genomic_DNA"/>
</dbReference>
<dbReference type="RefSeq" id="WP_039610860.1">
    <property type="nucleotide sequence ID" value="NZ_JWIC01000007.1"/>
</dbReference>